<dbReference type="GO" id="GO:0005975">
    <property type="term" value="P:carbohydrate metabolic process"/>
    <property type="evidence" value="ECO:0007669"/>
    <property type="project" value="InterPro"/>
</dbReference>
<dbReference type="AlphaFoldDB" id="A0A2M7D9D5"/>
<dbReference type="InterPro" id="IPR000771">
    <property type="entry name" value="FBA_II"/>
</dbReference>
<dbReference type="GO" id="GO:0008270">
    <property type="term" value="F:zinc ion binding"/>
    <property type="evidence" value="ECO:0007669"/>
    <property type="project" value="InterPro"/>
</dbReference>
<dbReference type="InterPro" id="IPR013785">
    <property type="entry name" value="Aldolase_TIM"/>
</dbReference>
<dbReference type="Pfam" id="PF01116">
    <property type="entry name" value="F_bP_aldolase"/>
    <property type="match status" value="1"/>
</dbReference>
<dbReference type="InterPro" id="IPR050246">
    <property type="entry name" value="Class_II_FBP_aldolase"/>
</dbReference>
<evidence type="ECO:0000313" key="2">
    <source>
        <dbReference type="Proteomes" id="UP000230864"/>
    </source>
</evidence>
<evidence type="ECO:0000313" key="1">
    <source>
        <dbReference type="EMBL" id="PIV45095.1"/>
    </source>
</evidence>
<accession>A0A2M7D9D5</accession>
<dbReference type="EMBL" id="PETZ01000031">
    <property type="protein sequence ID" value="PIV45095.1"/>
    <property type="molecule type" value="Genomic_DNA"/>
</dbReference>
<dbReference type="GO" id="GO:0016832">
    <property type="term" value="F:aldehyde-lyase activity"/>
    <property type="evidence" value="ECO:0007669"/>
    <property type="project" value="InterPro"/>
</dbReference>
<protein>
    <submittedName>
        <fullName evidence="1">Tagatose-bisphosphate aldolase</fullName>
    </submittedName>
</protein>
<organism evidence="1 2">
    <name type="scientific">Candidatus Nealsonbacteria bacterium CG02_land_8_20_14_3_00_37_10</name>
    <dbReference type="NCBI Taxonomy" id="1974699"/>
    <lineage>
        <taxon>Bacteria</taxon>
        <taxon>Candidatus Nealsoniibacteriota</taxon>
    </lineage>
</organism>
<dbReference type="PANTHER" id="PTHR30304:SF0">
    <property type="entry name" value="D-TAGATOSE-1,6-BISPHOSPHATE ALDOLASE SUBUNIT GATY-RELATED"/>
    <property type="match status" value="1"/>
</dbReference>
<dbReference type="Gene3D" id="3.20.20.70">
    <property type="entry name" value="Aldolase class I"/>
    <property type="match status" value="1"/>
</dbReference>
<feature type="non-terminal residue" evidence="1">
    <location>
        <position position="110"/>
    </location>
</feature>
<dbReference type="Proteomes" id="UP000230864">
    <property type="component" value="Unassembled WGS sequence"/>
</dbReference>
<sequence length="110" mass="12270">MLRKYLQIAQRQKWAIGQFNISTLEVLKAIVQAAVKLKSPVIVGTSEGESKFLGLRQAVALVRFFRQETGMPIFLNLDHGKTFQYIKKAISAGYDAVNFDGSGLPLQENI</sequence>
<proteinExistence type="predicted"/>
<name>A0A2M7D9D5_9BACT</name>
<comment type="caution">
    <text evidence="1">The sequence shown here is derived from an EMBL/GenBank/DDBJ whole genome shotgun (WGS) entry which is preliminary data.</text>
</comment>
<reference evidence="2" key="1">
    <citation type="submission" date="2017-09" db="EMBL/GenBank/DDBJ databases">
        <title>Depth-based differentiation of microbial function through sediment-hosted aquifers and enrichment of novel symbionts in the deep terrestrial subsurface.</title>
        <authorList>
            <person name="Probst A.J."/>
            <person name="Ladd B."/>
            <person name="Jarett J.K."/>
            <person name="Geller-Mcgrath D.E."/>
            <person name="Sieber C.M.K."/>
            <person name="Emerson J.B."/>
            <person name="Anantharaman K."/>
            <person name="Thomas B.C."/>
            <person name="Malmstrom R."/>
            <person name="Stieglmeier M."/>
            <person name="Klingl A."/>
            <person name="Woyke T."/>
            <person name="Ryan C.M."/>
            <person name="Banfield J.F."/>
        </authorList>
    </citation>
    <scope>NUCLEOTIDE SEQUENCE [LARGE SCALE GENOMIC DNA]</scope>
</reference>
<dbReference type="SUPFAM" id="SSF51569">
    <property type="entry name" value="Aldolase"/>
    <property type="match status" value="1"/>
</dbReference>
<dbReference type="PANTHER" id="PTHR30304">
    <property type="entry name" value="D-TAGATOSE-1,6-BISPHOSPHATE ALDOLASE"/>
    <property type="match status" value="1"/>
</dbReference>
<gene>
    <name evidence="1" type="primary">kbaY</name>
    <name evidence="1" type="synonym">agaY</name>
    <name evidence="1" type="ORF">COS25_01660</name>
</gene>